<dbReference type="AlphaFoldDB" id="A0A944HFS3"/>
<dbReference type="RefSeq" id="WP_214363895.1">
    <property type="nucleotide sequence ID" value="NZ_JAEKFT010000044.1"/>
</dbReference>
<proteinExistence type="predicted"/>
<dbReference type="EMBL" id="JAEKFT010000044">
    <property type="protein sequence ID" value="MBT0963971.1"/>
    <property type="molecule type" value="Genomic_DNA"/>
</dbReference>
<accession>A0A944HFS3</accession>
<evidence type="ECO:0000259" key="1">
    <source>
        <dbReference type="Pfam" id="PF18736"/>
    </source>
</evidence>
<dbReference type="Proteomes" id="UP000694660">
    <property type="component" value="Unassembled WGS sequence"/>
</dbReference>
<protein>
    <recommendedName>
        <fullName evidence="1">pEK499-p136 HEPN domain-containing protein</fullName>
    </recommendedName>
</protein>
<comment type="caution">
    <text evidence="2">The sequence shown here is derived from an EMBL/GenBank/DDBJ whole genome shotgun (WGS) entry which is preliminary data.</text>
</comment>
<dbReference type="Pfam" id="PF18736">
    <property type="entry name" value="pEK499_p136"/>
    <property type="match status" value="1"/>
</dbReference>
<dbReference type="InterPro" id="IPR041318">
    <property type="entry name" value="pEK499_p136"/>
</dbReference>
<feature type="domain" description="pEK499-p136 HEPN" evidence="1">
    <location>
        <begin position="2"/>
        <end position="119"/>
    </location>
</feature>
<organism evidence="2 3">
    <name type="scientific">Denitromonas iodatirespirans</name>
    <dbReference type="NCBI Taxonomy" id="2795389"/>
    <lineage>
        <taxon>Bacteria</taxon>
        <taxon>Pseudomonadati</taxon>
        <taxon>Pseudomonadota</taxon>
        <taxon>Betaproteobacteria</taxon>
        <taxon>Rhodocyclales</taxon>
        <taxon>Zoogloeaceae</taxon>
        <taxon>Denitromonas</taxon>
    </lineage>
</organism>
<gene>
    <name evidence="2" type="ORF">I8J34_22560</name>
</gene>
<evidence type="ECO:0000313" key="3">
    <source>
        <dbReference type="Proteomes" id="UP000694660"/>
    </source>
</evidence>
<reference evidence="3" key="1">
    <citation type="journal article" date="2022" name="ISME J.">
        <title>Genetic and phylogenetic analysis of dissimilatory iodate-reducing bacteria identifies potential niches across the world's oceans.</title>
        <authorList>
            <person name="Reyes-Umana V."/>
            <person name="Henning Z."/>
            <person name="Lee K."/>
            <person name="Barnum T.P."/>
            <person name="Coates J.D."/>
        </authorList>
    </citation>
    <scope>NUCLEOTIDE SEQUENCE [LARGE SCALE GENOMIC DNA]</scope>
    <source>
        <strain evidence="3">IR12</strain>
    </source>
</reference>
<keyword evidence="3" id="KW-1185">Reference proteome</keyword>
<sequence>MYEVTALVNSMLGLLVFPQQRYINSIPETPIEELARQGWPVPKVVGNFRQVPNLRQLVRHLRNAISHFNVEFFADDSGQIAGLTVWNVDPRSDRTTWKARLSVSDLDAIAHRFIALILREPQL</sequence>
<evidence type="ECO:0000313" key="2">
    <source>
        <dbReference type="EMBL" id="MBT0963971.1"/>
    </source>
</evidence>
<name>A0A944HFS3_DENI1</name>